<gene>
    <name evidence="1" type="ORF">HGP28_08960</name>
</gene>
<sequence length="560" mass="64244">MRLSASDLKARFELTPIATYLTNTGRGKSNSVSEFAELLRPSKTYKDRYFPRFDDCRVIFATNTRENRDAMNKKNSLFTIVRGVSEILEEYAGKEVSEEYIRLLTQEPSERTRLKRMEQDGFITSTDSEILKALITKEFTKLFREPFITMTYQKLVMFKSFKFLNNCYVFLDEMRQDRIWTGEGVFKVWGSEYKEKINKRINNFTHSIVDKANKGEIKGIALLSAEESLEAALESPTFPPFRKDYKGTDITYKLSNIDPLHDDKLTICIVHGTSDRRMTKRTFAKLARKQGYKVITDGKYETETGDYEAIGDFTIEGVKGSNKLMDVDLCTIISTPHPQEFTPVMASCELSADEAKALVASDKANQAVGRNTGYRNHGNGKHILIVPENIYSSLNLHTTGNIIYAKKRKDVQNLPDNAASNILKAFYKDNVYYCQMAAYEIALSIKLSADQRLAVRQVKKDIKSLLEYYGLSKKHIREDKLVKVVIEMLFTFNIEQKRKTVAGAKTECYCEKEIQHTAAQQALLDDWQALEDLEAIRDLTKDERKQRKALWEAYCEALSD</sequence>
<dbReference type="EMBL" id="JABAIK010000007">
    <property type="protein sequence ID" value="NLS13016.1"/>
    <property type="molecule type" value="Genomic_DNA"/>
</dbReference>
<evidence type="ECO:0000313" key="1">
    <source>
        <dbReference type="EMBL" id="NLS13016.1"/>
    </source>
</evidence>
<keyword evidence="2" id="KW-1185">Reference proteome</keyword>
<name>A0A7X8YH27_9VIBR</name>
<dbReference type="AlphaFoldDB" id="A0A7X8YH27"/>
<proteinExistence type="predicted"/>
<accession>A0A7X8YH27</accession>
<protein>
    <submittedName>
        <fullName evidence="1">Uncharacterized protein</fullName>
    </submittedName>
</protein>
<organism evidence="1 2">
    <name type="scientific">Vibrio agarilyticus</name>
    <dbReference type="NCBI Taxonomy" id="2726741"/>
    <lineage>
        <taxon>Bacteria</taxon>
        <taxon>Pseudomonadati</taxon>
        <taxon>Pseudomonadota</taxon>
        <taxon>Gammaproteobacteria</taxon>
        <taxon>Vibrionales</taxon>
        <taxon>Vibrionaceae</taxon>
        <taxon>Vibrio</taxon>
    </lineage>
</organism>
<dbReference type="RefSeq" id="WP_168836108.1">
    <property type="nucleotide sequence ID" value="NZ_JABAIK010000007.1"/>
</dbReference>
<reference evidence="1 2" key="1">
    <citation type="submission" date="2020-04" db="EMBL/GenBank/DDBJ databases">
        <title>Vibrio sp. SM6, a novel species isolated from seawater.</title>
        <authorList>
            <person name="Wang X."/>
        </authorList>
    </citation>
    <scope>NUCLEOTIDE SEQUENCE [LARGE SCALE GENOMIC DNA]</scope>
    <source>
        <strain evidence="1 2">SM6</strain>
    </source>
</reference>
<dbReference type="Proteomes" id="UP000535589">
    <property type="component" value="Unassembled WGS sequence"/>
</dbReference>
<comment type="caution">
    <text evidence="1">The sequence shown here is derived from an EMBL/GenBank/DDBJ whole genome shotgun (WGS) entry which is preliminary data.</text>
</comment>
<evidence type="ECO:0000313" key="2">
    <source>
        <dbReference type="Proteomes" id="UP000535589"/>
    </source>
</evidence>